<evidence type="ECO:0000313" key="2">
    <source>
        <dbReference type="Proteomes" id="UP001235874"/>
    </source>
</evidence>
<dbReference type="RefSeq" id="WP_167943147.1">
    <property type="nucleotide sequence ID" value="NZ_CP130472.1"/>
</dbReference>
<accession>A0AAJ6L4P4</accession>
<organism evidence="1 2">
    <name type="scientific">Micromonospora profundi</name>
    <dbReference type="NCBI Taxonomy" id="1420889"/>
    <lineage>
        <taxon>Bacteria</taxon>
        <taxon>Bacillati</taxon>
        <taxon>Actinomycetota</taxon>
        <taxon>Actinomycetes</taxon>
        <taxon>Micromonosporales</taxon>
        <taxon>Micromonosporaceae</taxon>
        <taxon>Micromonospora</taxon>
    </lineage>
</organism>
<reference evidence="1 2" key="1">
    <citation type="submission" date="2023-07" db="EMBL/GenBank/DDBJ databases">
        <title>Micromonospora profundi TRM 95458 converts glycerol to a new osmotic compound.</title>
        <authorList>
            <person name="Lu D."/>
        </authorList>
    </citation>
    <scope>NUCLEOTIDE SEQUENCE [LARGE SCALE GENOMIC DNA]</scope>
    <source>
        <strain evidence="1 2">TRM95458</strain>
    </source>
</reference>
<dbReference type="KEGG" id="mprn:Q3V37_14575"/>
<dbReference type="AlphaFoldDB" id="A0AAJ6L4P4"/>
<keyword evidence="2" id="KW-1185">Reference proteome</keyword>
<proteinExistence type="predicted"/>
<sequence length="45" mass="5040">MPTWMRWPAMTRGSSVADAAFDPYRFRVRGGWWPGGLAVVGEELA</sequence>
<protein>
    <submittedName>
        <fullName evidence="1">Uncharacterized protein</fullName>
    </submittedName>
</protein>
<gene>
    <name evidence="1" type="ORF">Q3V37_14575</name>
</gene>
<dbReference type="EMBL" id="CP130472">
    <property type="protein sequence ID" value="WLS48345.1"/>
    <property type="molecule type" value="Genomic_DNA"/>
</dbReference>
<dbReference type="Proteomes" id="UP001235874">
    <property type="component" value="Chromosome"/>
</dbReference>
<name>A0AAJ6L4P4_9ACTN</name>
<evidence type="ECO:0000313" key="1">
    <source>
        <dbReference type="EMBL" id="WLS48345.1"/>
    </source>
</evidence>